<dbReference type="InterPro" id="IPR011006">
    <property type="entry name" value="CheY-like_superfamily"/>
</dbReference>
<keyword evidence="6" id="KW-0804">Transcription</keyword>
<keyword evidence="8" id="KW-0175">Coiled coil</keyword>
<evidence type="ECO:0000256" key="1">
    <source>
        <dbReference type="ARBA" id="ARBA00000085"/>
    </source>
</evidence>
<name>A0ABQ3I755_9BACT</name>
<dbReference type="SMART" id="SM00387">
    <property type="entry name" value="HATPase_c"/>
    <property type="match status" value="1"/>
</dbReference>
<keyword evidence="4" id="KW-0805">Transcription regulation</keyword>
<evidence type="ECO:0000256" key="7">
    <source>
        <dbReference type="PROSITE-ProRule" id="PRU00169"/>
    </source>
</evidence>
<dbReference type="SUPFAM" id="SSF63829">
    <property type="entry name" value="Calcium-dependent phosphotriesterase"/>
    <property type="match status" value="2"/>
</dbReference>
<dbReference type="SUPFAM" id="SSF47384">
    <property type="entry name" value="Homodimeric domain of signal transducing histidine kinase"/>
    <property type="match status" value="1"/>
</dbReference>
<dbReference type="SUPFAM" id="SSF52172">
    <property type="entry name" value="CheY-like"/>
    <property type="match status" value="1"/>
</dbReference>
<dbReference type="PROSITE" id="PS01124">
    <property type="entry name" value="HTH_ARAC_FAMILY_2"/>
    <property type="match status" value="1"/>
</dbReference>
<dbReference type="Pfam" id="PF07495">
    <property type="entry name" value="Y_Y_Y"/>
    <property type="match status" value="1"/>
</dbReference>
<dbReference type="Gene3D" id="1.10.10.60">
    <property type="entry name" value="Homeodomain-like"/>
    <property type="match status" value="1"/>
</dbReference>
<evidence type="ECO:0000259" key="11">
    <source>
        <dbReference type="PROSITE" id="PS50109"/>
    </source>
</evidence>
<protein>
    <recommendedName>
        <fullName evidence="2">histidine kinase</fullName>
        <ecNumber evidence="2">2.7.13.3</ecNumber>
    </recommendedName>
</protein>
<dbReference type="InterPro" id="IPR013783">
    <property type="entry name" value="Ig-like_fold"/>
</dbReference>
<accession>A0ABQ3I755</accession>
<dbReference type="InterPro" id="IPR015943">
    <property type="entry name" value="WD40/YVTN_repeat-like_dom_sf"/>
</dbReference>
<dbReference type="SMART" id="SM00448">
    <property type="entry name" value="REC"/>
    <property type="match status" value="1"/>
</dbReference>
<evidence type="ECO:0000313" key="14">
    <source>
        <dbReference type="Proteomes" id="UP000658258"/>
    </source>
</evidence>
<comment type="caution">
    <text evidence="13">The sequence shown here is derived from an EMBL/GenBank/DDBJ whole genome shotgun (WGS) entry which is preliminary data.</text>
</comment>
<feature type="transmembrane region" description="Helical" evidence="9">
    <location>
        <begin position="766"/>
        <end position="786"/>
    </location>
</feature>
<sequence length="1320" mass="150424">MLLLVCKISLGQNQGYRFSQRSIGVEEGLSSRNTNSFFMDSQGIMWMTGGLGLDRYDGHRFEHYDVNSGQLQSNSFVSISEGPDGKIWLGELGETYNIQLFDPILKKSSWWWEEIDTTALKGEPVQLVIGDMAEPAIWLVTAHRVLRYGQSKLLEEVHFSTIPIRESMPAIEGLWIYTGENLKLIGAKGRVKRDFNLPPNELFILEGVDSQSNIYYRQKVSFDDLDRSRKFRNNEPWNLGGNRPWNRYVFLSINPYKDHILTSDHVTGDMVVFNTDLKEIARFVPDPHFYKFPPQYYWDRLGNGWTQFNELVHVFALEKYRFKNHLTNIITYGELGVGARGIHIENDTTIFVSSLGGSFILNPKTGNYRRFLSKPGKLDIADLLGLRQLSILKNSEGKILFSNEGGRINYFEPRTNTYGTIFPQIDSAQQDKLYMNWVMHEHSSGDLWIGQNAGLSKVEKGAGTYLPFNDYNNFIELKTSAVYDIHQTNDTTLWIASEKGLYRLHPAKGIVEKARLQSVHSGDLAVLDINSFDDTGLLYLATQSGLMRYHTTQKTVDAKWNTSNGLSDNICYAVYKDSLNRLWAPTNKGINLINPDGSVQIFQTGDGLIHNEFNRTSHAQAPDGRLFFGSLNGVTEVNPSDFPLHESTHSGVLLTNLRIQKASDGSYESYQRDLSSLDEIVLHPSDLGLELQFSLLDYLGNQFRSFSYKIEGLDNDWTFVDKPEVRINRLPYGNYQLLLRGQAPNGVFTSQKAFRLRVLKPIYLQWWFFLLLIGLVVVCVLILQRIREKKLLQRQKELETKINEATQEIRKQAEELKSLDQLKSNFFANISHELKTPLSLVLAPLEKTLKNNELEQDLKKDLALARRNAESVKTLVNEILDLTRLENGVAQPRYSRVDIEAFLKVLVENFQPKAQANGIELSFESQINNEPTWVVDRNMTEKILNNLLSNALRHTPRQGQVELIAYHKSGDLVLEVKDSGTGISQEDLPYIFDRFFQTKDPNKKAEGGTGIGLALSNELAQAMNGDLSVESEPGVGSTFTLTLPKASITASMPTSTTPVSEPTDHPYLPHIRYTVLLVDDNEDIRSFVSSNLQDQFEVIAANNGHEALSLLQKETHEIHLIISDMMMPEMDGLELLETLKAEDKTKNIPVIFLTARTAERDKIEAFRIGVDDYLTKPFSLDELRARIKNQLKAAYQKKMAEKGEEEIQDLQLDLSDNDVWLRQLRQLTEQHINTVNFSIGMLAEKMGMSERTLFRRIKKLTGYSPNVYLKEIRLQMARRMLEEGKCKSIASVAQEIGFTSFKYFSKLFKERFGKLPSEYL</sequence>
<dbReference type="PROSITE" id="PS00041">
    <property type="entry name" value="HTH_ARAC_FAMILY_1"/>
    <property type="match status" value="1"/>
</dbReference>
<dbReference type="CDD" id="cd17574">
    <property type="entry name" value="REC_OmpR"/>
    <property type="match status" value="1"/>
</dbReference>
<keyword evidence="9" id="KW-1133">Transmembrane helix</keyword>
<evidence type="ECO:0000256" key="9">
    <source>
        <dbReference type="SAM" id="Phobius"/>
    </source>
</evidence>
<dbReference type="Gene3D" id="3.40.50.2300">
    <property type="match status" value="1"/>
</dbReference>
<dbReference type="InterPro" id="IPR011123">
    <property type="entry name" value="Y_Y_Y"/>
</dbReference>
<dbReference type="CDD" id="cd00082">
    <property type="entry name" value="HisKA"/>
    <property type="match status" value="1"/>
</dbReference>
<dbReference type="InterPro" id="IPR036097">
    <property type="entry name" value="HisK_dim/P_sf"/>
</dbReference>
<dbReference type="Gene3D" id="2.60.40.10">
    <property type="entry name" value="Immunoglobulins"/>
    <property type="match status" value="1"/>
</dbReference>
<dbReference type="InterPro" id="IPR001789">
    <property type="entry name" value="Sig_transdc_resp-reg_receiver"/>
</dbReference>
<dbReference type="PANTHER" id="PTHR43547:SF2">
    <property type="entry name" value="HYBRID SIGNAL TRANSDUCTION HISTIDINE KINASE C"/>
    <property type="match status" value="1"/>
</dbReference>
<dbReference type="InterPro" id="IPR003594">
    <property type="entry name" value="HATPase_dom"/>
</dbReference>
<feature type="domain" description="HTH araC/xylS-type" evidence="10">
    <location>
        <begin position="1222"/>
        <end position="1320"/>
    </location>
</feature>
<keyword evidence="3 7" id="KW-0597">Phosphoprotein</keyword>
<evidence type="ECO:0000256" key="2">
    <source>
        <dbReference type="ARBA" id="ARBA00012438"/>
    </source>
</evidence>
<keyword evidence="9" id="KW-0472">Membrane</keyword>
<reference evidence="14" key="1">
    <citation type="journal article" date="2019" name="Int. J. Syst. Evol. Microbiol.">
        <title>The Global Catalogue of Microorganisms (GCM) 10K type strain sequencing project: providing services to taxonomists for standard genome sequencing and annotation.</title>
        <authorList>
            <consortium name="The Broad Institute Genomics Platform"/>
            <consortium name="The Broad Institute Genome Sequencing Center for Infectious Disease"/>
            <person name="Wu L."/>
            <person name="Ma J."/>
        </authorList>
    </citation>
    <scope>NUCLEOTIDE SEQUENCE [LARGE SCALE GENOMIC DNA]</scope>
    <source>
        <strain evidence="14">CGMCC 1.15111</strain>
    </source>
</reference>
<dbReference type="PROSITE" id="PS50109">
    <property type="entry name" value="HIS_KIN"/>
    <property type="match status" value="1"/>
</dbReference>
<dbReference type="PRINTS" id="PR00344">
    <property type="entry name" value="BCTRLSENSOR"/>
</dbReference>
<evidence type="ECO:0000256" key="5">
    <source>
        <dbReference type="ARBA" id="ARBA00023125"/>
    </source>
</evidence>
<dbReference type="SMART" id="SM00342">
    <property type="entry name" value="HTH_ARAC"/>
    <property type="match status" value="1"/>
</dbReference>
<feature type="domain" description="Response regulatory" evidence="12">
    <location>
        <begin position="1074"/>
        <end position="1191"/>
    </location>
</feature>
<keyword evidence="9" id="KW-0812">Transmembrane</keyword>
<dbReference type="Pfam" id="PF12833">
    <property type="entry name" value="HTH_18"/>
    <property type="match status" value="1"/>
</dbReference>
<dbReference type="InterPro" id="IPR005467">
    <property type="entry name" value="His_kinase_dom"/>
</dbReference>
<dbReference type="EMBL" id="BNAG01000003">
    <property type="protein sequence ID" value="GHE69675.1"/>
    <property type="molecule type" value="Genomic_DNA"/>
</dbReference>
<dbReference type="Gene3D" id="1.10.287.130">
    <property type="match status" value="1"/>
</dbReference>
<dbReference type="InterPro" id="IPR018062">
    <property type="entry name" value="HTH_AraC-typ_CS"/>
</dbReference>
<dbReference type="InterPro" id="IPR009057">
    <property type="entry name" value="Homeodomain-like_sf"/>
</dbReference>
<evidence type="ECO:0000259" key="10">
    <source>
        <dbReference type="PROSITE" id="PS01124"/>
    </source>
</evidence>
<dbReference type="Gene3D" id="2.130.10.10">
    <property type="entry name" value="YVTN repeat-like/Quinoprotein amine dehydrogenase"/>
    <property type="match status" value="2"/>
</dbReference>
<keyword evidence="5" id="KW-0238">DNA-binding</keyword>
<dbReference type="PROSITE" id="PS50110">
    <property type="entry name" value="RESPONSE_REGULATORY"/>
    <property type="match status" value="1"/>
</dbReference>
<comment type="catalytic activity">
    <reaction evidence="1">
        <text>ATP + protein L-histidine = ADP + protein N-phospho-L-histidine.</text>
        <dbReference type="EC" id="2.7.13.3"/>
    </reaction>
</comment>
<dbReference type="EC" id="2.7.13.3" evidence="2"/>
<dbReference type="SMART" id="SM00388">
    <property type="entry name" value="HisKA"/>
    <property type="match status" value="1"/>
</dbReference>
<dbReference type="SUPFAM" id="SSF55874">
    <property type="entry name" value="ATPase domain of HSP90 chaperone/DNA topoisomerase II/histidine kinase"/>
    <property type="match status" value="1"/>
</dbReference>
<dbReference type="InterPro" id="IPR003661">
    <property type="entry name" value="HisK_dim/P_dom"/>
</dbReference>
<evidence type="ECO:0000256" key="6">
    <source>
        <dbReference type="ARBA" id="ARBA00023163"/>
    </source>
</evidence>
<evidence type="ECO:0000256" key="4">
    <source>
        <dbReference type="ARBA" id="ARBA00023015"/>
    </source>
</evidence>
<feature type="domain" description="Histidine kinase" evidence="11">
    <location>
        <begin position="829"/>
        <end position="1047"/>
    </location>
</feature>
<dbReference type="Gene3D" id="3.30.565.10">
    <property type="entry name" value="Histidine kinase-like ATPase, C-terminal domain"/>
    <property type="match status" value="1"/>
</dbReference>
<evidence type="ECO:0000259" key="12">
    <source>
        <dbReference type="PROSITE" id="PS50110"/>
    </source>
</evidence>
<dbReference type="Pfam" id="PF00072">
    <property type="entry name" value="Response_reg"/>
    <property type="match status" value="1"/>
</dbReference>
<evidence type="ECO:0000256" key="3">
    <source>
        <dbReference type="ARBA" id="ARBA00022553"/>
    </source>
</evidence>
<dbReference type="InterPro" id="IPR004358">
    <property type="entry name" value="Sig_transdc_His_kin-like_C"/>
</dbReference>
<dbReference type="SUPFAM" id="SSF46689">
    <property type="entry name" value="Homeodomain-like"/>
    <property type="match status" value="1"/>
</dbReference>
<evidence type="ECO:0000256" key="8">
    <source>
        <dbReference type="SAM" id="Coils"/>
    </source>
</evidence>
<proteinExistence type="predicted"/>
<dbReference type="PANTHER" id="PTHR43547">
    <property type="entry name" value="TWO-COMPONENT HISTIDINE KINASE"/>
    <property type="match status" value="1"/>
</dbReference>
<dbReference type="InterPro" id="IPR036890">
    <property type="entry name" value="HATPase_C_sf"/>
</dbReference>
<keyword evidence="14" id="KW-1185">Reference proteome</keyword>
<dbReference type="Pfam" id="PF00512">
    <property type="entry name" value="HisKA"/>
    <property type="match status" value="1"/>
</dbReference>
<gene>
    <name evidence="13" type="ORF">GCM10011340_27180</name>
</gene>
<organism evidence="13 14">
    <name type="scientific">Roseivirga thermotolerans</name>
    <dbReference type="NCBI Taxonomy" id="1758176"/>
    <lineage>
        <taxon>Bacteria</taxon>
        <taxon>Pseudomonadati</taxon>
        <taxon>Bacteroidota</taxon>
        <taxon>Cytophagia</taxon>
        <taxon>Cytophagales</taxon>
        <taxon>Roseivirgaceae</taxon>
        <taxon>Roseivirga</taxon>
    </lineage>
</organism>
<dbReference type="Pfam" id="PF02518">
    <property type="entry name" value="HATPase_c"/>
    <property type="match status" value="1"/>
</dbReference>
<evidence type="ECO:0000313" key="13">
    <source>
        <dbReference type="EMBL" id="GHE69675.1"/>
    </source>
</evidence>
<dbReference type="InterPro" id="IPR018060">
    <property type="entry name" value="HTH_AraC"/>
</dbReference>
<feature type="coiled-coil region" evidence="8">
    <location>
        <begin position="788"/>
        <end position="822"/>
    </location>
</feature>
<feature type="modified residue" description="4-aspartylphosphate" evidence="7">
    <location>
        <position position="1124"/>
    </location>
</feature>
<dbReference type="Proteomes" id="UP000658258">
    <property type="component" value="Unassembled WGS sequence"/>
</dbReference>